<dbReference type="Proteomes" id="UP000241890">
    <property type="component" value="Unassembled WGS sequence"/>
</dbReference>
<dbReference type="EMBL" id="BEYU01000081">
    <property type="protein sequence ID" value="GBG30653.1"/>
    <property type="molecule type" value="Genomic_DNA"/>
</dbReference>
<feature type="region of interest" description="Disordered" evidence="2">
    <location>
        <begin position="191"/>
        <end position="223"/>
    </location>
</feature>
<dbReference type="InterPro" id="IPR003131">
    <property type="entry name" value="T1-type_BTB"/>
</dbReference>
<accession>A0A2R5GPV6</accession>
<feature type="compositionally biased region" description="Basic and acidic residues" evidence="2">
    <location>
        <begin position="204"/>
        <end position="220"/>
    </location>
</feature>
<dbReference type="PANTHER" id="PTHR14499:SF136">
    <property type="entry name" value="GH08630P"/>
    <property type="match status" value="1"/>
</dbReference>
<gene>
    <name evidence="4" type="ORF">FCC1311_068732</name>
</gene>
<dbReference type="Gene3D" id="3.30.710.10">
    <property type="entry name" value="Potassium Channel Kv1.1, Chain A"/>
    <property type="match status" value="1"/>
</dbReference>
<dbReference type="InParanoid" id="A0A2R5GPV6"/>
<dbReference type="SUPFAM" id="SSF54695">
    <property type="entry name" value="POZ domain"/>
    <property type="match status" value="1"/>
</dbReference>
<protein>
    <submittedName>
        <fullName evidence="4">BTB/POZ domain-containing protein KCTD5</fullName>
    </submittedName>
</protein>
<proteinExistence type="predicted"/>
<keyword evidence="1" id="KW-0175">Coiled coil</keyword>
<feature type="domain" description="Potassium channel tetramerisation-type BTB" evidence="3">
    <location>
        <begin position="85"/>
        <end position="171"/>
    </location>
</feature>
<dbReference type="Pfam" id="PF02214">
    <property type="entry name" value="BTB_2"/>
    <property type="match status" value="1"/>
</dbReference>
<name>A0A2R5GPV6_9STRA</name>
<sequence>MSHSRSSALVRDLRAESRALGQAWASLQDEVDQLERHRALLKHEWKDLEEERERLDKERQRFEKLVSQEWFPTGIDAPKVKDRIVRVNIGGQIFEITARLLLKDRFSLLAATCLPPEDSILRPEDDGCFFFDRDWFLFRHVLAYLQSGTLPEDELRLRELHHEAGFYCLGSMQRNIQTVLADMQRKTEDVFGKSSRTSSAPLEHTARASDVRVKNSRRESSLVAPELPDPFGFTSKRGSSQGAVFL</sequence>
<dbReference type="InterPro" id="IPR011333">
    <property type="entry name" value="SKP1/BTB/POZ_sf"/>
</dbReference>
<evidence type="ECO:0000256" key="1">
    <source>
        <dbReference type="SAM" id="Coils"/>
    </source>
</evidence>
<evidence type="ECO:0000259" key="3">
    <source>
        <dbReference type="Pfam" id="PF02214"/>
    </source>
</evidence>
<comment type="caution">
    <text evidence="4">The sequence shown here is derived from an EMBL/GenBank/DDBJ whole genome shotgun (WGS) entry which is preliminary data.</text>
</comment>
<feature type="coiled-coil region" evidence="1">
    <location>
        <begin position="24"/>
        <end position="68"/>
    </location>
</feature>
<dbReference type="PANTHER" id="PTHR14499">
    <property type="entry name" value="POTASSIUM CHANNEL TETRAMERIZATION DOMAIN-CONTAINING"/>
    <property type="match status" value="1"/>
</dbReference>
<evidence type="ECO:0000313" key="5">
    <source>
        <dbReference type="Proteomes" id="UP000241890"/>
    </source>
</evidence>
<dbReference type="GO" id="GO:0051260">
    <property type="term" value="P:protein homooligomerization"/>
    <property type="evidence" value="ECO:0007669"/>
    <property type="project" value="InterPro"/>
</dbReference>
<dbReference type="CDD" id="cd18316">
    <property type="entry name" value="BTB_POZ_KCTD-like"/>
    <property type="match status" value="1"/>
</dbReference>
<organism evidence="4 5">
    <name type="scientific">Hondaea fermentalgiana</name>
    <dbReference type="NCBI Taxonomy" id="2315210"/>
    <lineage>
        <taxon>Eukaryota</taxon>
        <taxon>Sar</taxon>
        <taxon>Stramenopiles</taxon>
        <taxon>Bigyra</taxon>
        <taxon>Labyrinthulomycetes</taxon>
        <taxon>Thraustochytrida</taxon>
        <taxon>Thraustochytriidae</taxon>
        <taxon>Hondaea</taxon>
    </lineage>
</organism>
<evidence type="ECO:0000313" key="4">
    <source>
        <dbReference type="EMBL" id="GBG30653.1"/>
    </source>
</evidence>
<dbReference type="AlphaFoldDB" id="A0A2R5GPV6"/>
<reference evidence="4 5" key="1">
    <citation type="submission" date="2017-12" db="EMBL/GenBank/DDBJ databases">
        <title>Sequencing, de novo assembly and annotation of complete genome of a new Thraustochytrid species, strain FCC1311.</title>
        <authorList>
            <person name="Sedici K."/>
            <person name="Godart F."/>
            <person name="Aiese Cigliano R."/>
            <person name="Sanseverino W."/>
            <person name="Barakat M."/>
            <person name="Ortet P."/>
            <person name="Marechal E."/>
            <person name="Cagnac O."/>
            <person name="Amato A."/>
        </authorList>
    </citation>
    <scope>NUCLEOTIDE SEQUENCE [LARGE SCALE GENOMIC DNA]</scope>
</reference>
<dbReference type="OrthoDB" id="2414723at2759"/>
<keyword evidence="5" id="KW-1185">Reference proteome</keyword>
<evidence type="ECO:0000256" key="2">
    <source>
        <dbReference type="SAM" id="MobiDB-lite"/>
    </source>
</evidence>